<evidence type="ECO:0000313" key="1">
    <source>
        <dbReference type="EMBL" id="CAH1583083.1"/>
    </source>
</evidence>
<comment type="caution">
    <text evidence="1">The sequence shown here is derived from an EMBL/GenBank/DDBJ whole genome shotgun (WGS) entry which is preliminary data.</text>
</comment>
<sequence>MQAYYDSGTNTLELNGRHIQLNSPLFALARKERLGAMVSSWLANSNLTQGPIEVLVR</sequence>
<accession>A0AAU9QIY9</accession>
<name>A0AAU9QIY9_9VIBR</name>
<gene>
    <name evidence="1" type="ORF">THF1A12_190053</name>
</gene>
<reference evidence="1" key="1">
    <citation type="submission" date="2022-01" db="EMBL/GenBank/DDBJ databases">
        <authorList>
            <person name="Lagorce A."/>
        </authorList>
    </citation>
    <scope>NUCLEOTIDE SEQUENCE</scope>
    <source>
        <strain evidence="1">Th15_F1_A12</strain>
    </source>
</reference>
<dbReference type="EMBL" id="CAKMUD010000071">
    <property type="protein sequence ID" value="CAH1583083.1"/>
    <property type="molecule type" value="Genomic_DNA"/>
</dbReference>
<dbReference type="Proteomes" id="UP001295462">
    <property type="component" value="Unassembled WGS sequence"/>
</dbReference>
<protein>
    <submittedName>
        <fullName evidence="1">Uncharacterized protein</fullName>
    </submittedName>
</protein>
<dbReference type="AlphaFoldDB" id="A0AAU9QIY9"/>
<evidence type="ECO:0000313" key="2">
    <source>
        <dbReference type="Proteomes" id="UP001295462"/>
    </source>
</evidence>
<organism evidence="1 2">
    <name type="scientific">Vibrio jasicida</name>
    <dbReference type="NCBI Taxonomy" id="766224"/>
    <lineage>
        <taxon>Bacteria</taxon>
        <taxon>Pseudomonadati</taxon>
        <taxon>Pseudomonadota</taxon>
        <taxon>Gammaproteobacteria</taxon>
        <taxon>Vibrionales</taxon>
        <taxon>Vibrionaceae</taxon>
        <taxon>Vibrio</taxon>
    </lineage>
</organism>
<dbReference type="RefSeq" id="WP_158502563.1">
    <property type="nucleotide sequence ID" value="NZ_CAKMTZ010000093.1"/>
</dbReference>
<proteinExistence type="predicted"/>